<name>A0AA36N8R7_9DINO</name>
<organism evidence="2 3">
    <name type="scientific">Effrenium voratum</name>
    <dbReference type="NCBI Taxonomy" id="2562239"/>
    <lineage>
        <taxon>Eukaryota</taxon>
        <taxon>Sar</taxon>
        <taxon>Alveolata</taxon>
        <taxon>Dinophyceae</taxon>
        <taxon>Suessiales</taxon>
        <taxon>Symbiodiniaceae</taxon>
        <taxon>Effrenium</taxon>
    </lineage>
</organism>
<protein>
    <recommendedName>
        <fullName evidence="1">JmjC domain-containing protein</fullName>
    </recommendedName>
</protein>
<sequence length="374" mass="41161">MHTTLPHPAFGARLRHLAEVQPEDFAGYGDSCTPCVLRGLAPGSRQQAERLVAGLDGRCQVSFSPTSSLFSFERGEAECPRLVNPGRLSMETRDFLRAAGDAEGRASVVNLPYDEACEEEAFTVALKELKSLALYCVEDAARFFPDLCQVGLERLPLLAPHWQPLLREQRLWMSSGGAEGAAAVAAGFHWDHLQNIHVVLSGKKEVFLIPPLLAPALSATRFCPQVQWQMSSEDGRMRLGKLEMKLEESSSDYALVSVDATYQENLARHPSMASELKEPPLWVVLHPGDAIYIPPGWWHSVRTWRPENAAVPLALSVNFWYAMTPEVAAAQGSTLLTLEILSRQRATAGDPEDHLRAFLAKLDPAPDGSFVPVD</sequence>
<dbReference type="PROSITE" id="PS51184">
    <property type="entry name" value="JMJC"/>
    <property type="match status" value="1"/>
</dbReference>
<dbReference type="SUPFAM" id="SSF51197">
    <property type="entry name" value="Clavaminate synthase-like"/>
    <property type="match status" value="1"/>
</dbReference>
<dbReference type="EMBL" id="CAUJNA010003244">
    <property type="protein sequence ID" value="CAJ1396844.1"/>
    <property type="molecule type" value="Genomic_DNA"/>
</dbReference>
<dbReference type="InterPro" id="IPR014710">
    <property type="entry name" value="RmlC-like_jellyroll"/>
</dbReference>
<dbReference type="Pfam" id="PF13621">
    <property type="entry name" value="Cupin_8"/>
    <property type="match status" value="1"/>
</dbReference>
<feature type="domain" description="JmjC" evidence="1">
    <location>
        <begin position="144"/>
        <end position="336"/>
    </location>
</feature>
<keyword evidence="3" id="KW-1185">Reference proteome</keyword>
<accession>A0AA36N8R7</accession>
<dbReference type="Gene3D" id="2.60.120.10">
    <property type="entry name" value="Jelly Rolls"/>
    <property type="match status" value="1"/>
</dbReference>
<dbReference type="PANTHER" id="PTHR12461">
    <property type="entry name" value="HYPOXIA-INDUCIBLE FACTOR 1 ALPHA INHIBITOR-RELATED"/>
    <property type="match status" value="1"/>
</dbReference>
<dbReference type="AlphaFoldDB" id="A0AA36N8R7"/>
<dbReference type="CDD" id="cd02208">
    <property type="entry name" value="cupin_RmlC-like"/>
    <property type="match status" value="1"/>
</dbReference>
<evidence type="ECO:0000313" key="3">
    <source>
        <dbReference type="Proteomes" id="UP001178507"/>
    </source>
</evidence>
<dbReference type="PANTHER" id="PTHR12461:SF105">
    <property type="entry name" value="HYPOXIA-INDUCIBLE FACTOR 1-ALPHA INHIBITOR"/>
    <property type="match status" value="1"/>
</dbReference>
<evidence type="ECO:0000259" key="1">
    <source>
        <dbReference type="PROSITE" id="PS51184"/>
    </source>
</evidence>
<gene>
    <name evidence="2" type="ORF">EVOR1521_LOCUS20984</name>
</gene>
<dbReference type="SMART" id="SM00558">
    <property type="entry name" value="JmjC"/>
    <property type="match status" value="1"/>
</dbReference>
<reference evidence="2" key="1">
    <citation type="submission" date="2023-08" db="EMBL/GenBank/DDBJ databases">
        <authorList>
            <person name="Chen Y."/>
            <person name="Shah S."/>
            <person name="Dougan E. K."/>
            <person name="Thang M."/>
            <person name="Chan C."/>
        </authorList>
    </citation>
    <scope>NUCLEOTIDE SEQUENCE</scope>
</reference>
<proteinExistence type="predicted"/>
<dbReference type="InterPro" id="IPR003347">
    <property type="entry name" value="JmjC_dom"/>
</dbReference>
<dbReference type="InterPro" id="IPR041667">
    <property type="entry name" value="Cupin_8"/>
</dbReference>
<comment type="caution">
    <text evidence="2">The sequence shown here is derived from an EMBL/GenBank/DDBJ whole genome shotgun (WGS) entry which is preliminary data.</text>
</comment>
<dbReference type="Proteomes" id="UP001178507">
    <property type="component" value="Unassembled WGS sequence"/>
</dbReference>
<evidence type="ECO:0000313" key="2">
    <source>
        <dbReference type="EMBL" id="CAJ1396844.1"/>
    </source>
</evidence>